<keyword evidence="3" id="KW-1185">Reference proteome</keyword>
<dbReference type="Proteomes" id="UP000278351">
    <property type="component" value="Unassembled WGS sequence"/>
</dbReference>
<protein>
    <recommendedName>
        <fullName evidence="4">DUF1735 domain-containing protein</fullName>
    </recommendedName>
</protein>
<dbReference type="AlphaFoldDB" id="A0A3N4QJX0"/>
<evidence type="ECO:0008006" key="4">
    <source>
        <dbReference type="Google" id="ProtNLM"/>
    </source>
</evidence>
<proteinExistence type="predicted"/>
<accession>A0A3N4QJX0</accession>
<evidence type="ECO:0000313" key="3">
    <source>
        <dbReference type="Proteomes" id="UP000278351"/>
    </source>
</evidence>
<feature type="signal peptide" evidence="1">
    <location>
        <begin position="1"/>
        <end position="22"/>
    </location>
</feature>
<feature type="chain" id="PRO_5018156115" description="DUF1735 domain-containing protein" evidence="1">
    <location>
        <begin position="23"/>
        <end position="314"/>
    </location>
</feature>
<gene>
    <name evidence="2" type="ORF">EGT74_00460</name>
</gene>
<sequence>MIKRLTYGAIMMCMIWPAAARAQLSVTSPVSLNINTPTLFQNGTQLAITNHVVYTTPLLAALWTLRVRSQSTTLTGPGGATIPIAQTKVQVTSLTSNGTPQSGTYPEITLSTADQDLQASGLNLALVATLRYSIRYTLLGGVDLLKPAGTYAATLTYTLANLIGLGTVTNTTSLQVNITNQAAIVVNNPTATLSFTQASHYQLGRQLVHTNALQAFSNIPYSISVRAATDLMNGANSIAAGNVQVTPALAAPASGVSVSGVSLSTANQTIITSTVPTLQQLFNLTYSTTAGNTAFLNKPAGAYSTTLTYTITAP</sequence>
<keyword evidence="1" id="KW-0732">Signal</keyword>
<evidence type="ECO:0000313" key="2">
    <source>
        <dbReference type="EMBL" id="RPE12064.1"/>
    </source>
</evidence>
<dbReference type="EMBL" id="RPDH01000001">
    <property type="protein sequence ID" value="RPE12064.1"/>
    <property type="molecule type" value="Genomic_DNA"/>
</dbReference>
<comment type="caution">
    <text evidence="2">The sequence shown here is derived from an EMBL/GenBank/DDBJ whole genome shotgun (WGS) entry which is preliminary data.</text>
</comment>
<evidence type="ECO:0000256" key="1">
    <source>
        <dbReference type="SAM" id="SignalP"/>
    </source>
</evidence>
<name>A0A3N4QJX0_9BACT</name>
<organism evidence="2 3">
    <name type="scientific">Chitinophaga lutea</name>
    <dbReference type="NCBI Taxonomy" id="2488634"/>
    <lineage>
        <taxon>Bacteria</taxon>
        <taxon>Pseudomonadati</taxon>
        <taxon>Bacteroidota</taxon>
        <taxon>Chitinophagia</taxon>
        <taxon>Chitinophagales</taxon>
        <taxon>Chitinophagaceae</taxon>
        <taxon>Chitinophaga</taxon>
    </lineage>
</organism>
<reference evidence="2 3" key="1">
    <citation type="submission" date="2018-11" db="EMBL/GenBank/DDBJ databases">
        <title>Chitinophaga lutea sp.nov., isolate from arsenic contaminated soil.</title>
        <authorList>
            <person name="Zong Y."/>
        </authorList>
    </citation>
    <scope>NUCLEOTIDE SEQUENCE [LARGE SCALE GENOMIC DNA]</scope>
    <source>
        <strain evidence="2 3">ZY74</strain>
    </source>
</reference>